<dbReference type="GO" id="GO:0004497">
    <property type="term" value="F:monooxygenase activity"/>
    <property type="evidence" value="ECO:0007669"/>
    <property type="project" value="UniProtKB-KW"/>
</dbReference>
<reference evidence="15 16" key="2">
    <citation type="journal article" date="2010" name="Nucleic Acids Res.">
        <title>BeetleBase in 2010: revisions to provide comprehensive genomic information for Tribolium castaneum.</title>
        <authorList>
            <person name="Kim H.S."/>
            <person name="Murphy T."/>
            <person name="Xia J."/>
            <person name="Caragea D."/>
            <person name="Park Y."/>
            <person name="Beeman R.W."/>
            <person name="Lorenzen M.D."/>
            <person name="Butcher S."/>
            <person name="Manak J.R."/>
            <person name="Brown S.J."/>
        </authorList>
    </citation>
    <scope>GENOME REANNOTATION</scope>
    <source>
        <strain evidence="15 16">Georgia GA2</strain>
    </source>
</reference>
<dbReference type="GO" id="GO:0005506">
    <property type="term" value="F:iron ion binding"/>
    <property type="evidence" value="ECO:0007669"/>
    <property type="project" value="InterPro"/>
</dbReference>
<evidence type="ECO:0000256" key="3">
    <source>
        <dbReference type="ARBA" id="ARBA00004406"/>
    </source>
</evidence>
<dbReference type="PANTHER" id="PTHR24292:SF54">
    <property type="entry name" value="CYP9F3-RELATED"/>
    <property type="match status" value="1"/>
</dbReference>
<evidence type="ECO:0000313" key="16">
    <source>
        <dbReference type="Proteomes" id="UP000007266"/>
    </source>
</evidence>
<evidence type="ECO:0000256" key="7">
    <source>
        <dbReference type="ARBA" id="ARBA00022824"/>
    </source>
</evidence>
<comment type="cofactor">
    <cofactor evidence="1 13">
        <name>heme</name>
        <dbReference type="ChEBI" id="CHEBI:30413"/>
    </cofactor>
</comment>
<sequence>MWWFFVLLLGAPIVFFIFLYRTQKHWERRGLKQKNMGVTIPDNWAETKYPITFPDYVQKFYEMFPNRRYVGYYTISNPSLFIRDLDLIKQIIVKDFEYFTDHQHFIWEENDPLWSQNLFSLKGKKWREMRTTLSPTFTSSKIKYMFTLVQKNGEQFARYFLDKNENFMVFEMKDIFTRFTNDVIASSAFGVECDSLREPQNEFYLMSKAVTDFTGLWKIVAGTFYFLMPSVAKFLNISLFPKKGSKFFSNLVKSNIKSRLQHGIVRPDMINIMLEARKHGLKHEETQPSQDTGFATIEESELGKSGKVKKEITDDDITSQALVFIFAGFETVSSMMCFLSYELALNPDIQKRLIQEIDQTLDACGGSITYESLMGMKYLDMVLTESLRKWPISAGLDRVCTKEYVIEPKLPGENPVRVDKGTTILVPVYALLRDPKYFPNPEKFDPERFSDENKGKIVPYTFLPFGAGPRSCIGTRFAIMETKVLFFSILRHFEIVRVEKTAVPIRYIPQQITLSSADGFWLGFKRRVKV</sequence>
<dbReference type="FunCoup" id="D6WUP6">
    <property type="interactions" value="52"/>
</dbReference>
<comment type="similarity">
    <text evidence="4 14">Belongs to the cytochrome P450 family.</text>
</comment>
<reference evidence="15 16" key="1">
    <citation type="journal article" date="2008" name="Nature">
        <title>The genome of the model beetle and pest Tribolium castaneum.</title>
        <authorList>
            <consortium name="Tribolium Genome Sequencing Consortium"/>
            <person name="Richards S."/>
            <person name="Gibbs R.A."/>
            <person name="Weinstock G.M."/>
            <person name="Brown S.J."/>
            <person name="Denell R."/>
            <person name="Beeman R.W."/>
            <person name="Gibbs R."/>
            <person name="Beeman R.W."/>
            <person name="Brown S.J."/>
            <person name="Bucher G."/>
            <person name="Friedrich M."/>
            <person name="Grimmelikhuijzen C.J."/>
            <person name="Klingler M."/>
            <person name="Lorenzen M."/>
            <person name="Richards S."/>
            <person name="Roth S."/>
            <person name="Schroder R."/>
            <person name="Tautz D."/>
            <person name="Zdobnov E.M."/>
            <person name="Muzny D."/>
            <person name="Gibbs R.A."/>
            <person name="Weinstock G.M."/>
            <person name="Attaway T."/>
            <person name="Bell S."/>
            <person name="Buhay C.J."/>
            <person name="Chandrabose M.N."/>
            <person name="Chavez D."/>
            <person name="Clerk-Blankenburg K.P."/>
            <person name="Cree A."/>
            <person name="Dao M."/>
            <person name="Davis C."/>
            <person name="Chacko J."/>
            <person name="Dinh H."/>
            <person name="Dugan-Rocha S."/>
            <person name="Fowler G."/>
            <person name="Garner T.T."/>
            <person name="Garnes J."/>
            <person name="Gnirke A."/>
            <person name="Hawes A."/>
            <person name="Hernandez J."/>
            <person name="Hines S."/>
            <person name="Holder M."/>
            <person name="Hume J."/>
            <person name="Jhangiani S.N."/>
            <person name="Joshi V."/>
            <person name="Khan Z.M."/>
            <person name="Jackson L."/>
            <person name="Kovar C."/>
            <person name="Kowis A."/>
            <person name="Lee S."/>
            <person name="Lewis L.R."/>
            <person name="Margolis J."/>
            <person name="Morgan M."/>
            <person name="Nazareth L.V."/>
            <person name="Nguyen N."/>
            <person name="Okwuonu G."/>
            <person name="Parker D."/>
            <person name="Richards S."/>
            <person name="Ruiz S.J."/>
            <person name="Santibanez J."/>
            <person name="Savard J."/>
            <person name="Scherer S.E."/>
            <person name="Schneider B."/>
            <person name="Sodergren E."/>
            <person name="Tautz D."/>
            <person name="Vattahil S."/>
            <person name="Villasana D."/>
            <person name="White C.S."/>
            <person name="Wright R."/>
            <person name="Park Y."/>
            <person name="Beeman R.W."/>
            <person name="Lord J."/>
            <person name="Oppert B."/>
            <person name="Lorenzen M."/>
            <person name="Brown S."/>
            <person name="Wang L."/>
            <person name="Savard J."/>
            <person name="Tautz D."/>
            <person name="Richards S."/>
            <person name="Weinstock G."/>
            <person name="Gibbs R.A."/>
            <person name="Liu Y."/>
            <person name="Worley K."/>
            <person name="Weinstock G."/>
            <person name="Elsik C.G."/>
            <person name="Reese J.T."/>
            <person name="Elhaik E."/>
            <person name="Landan G."/>
            <person name="Graur D."/>
            <person name="Arensburger P."/>
            <person name="Atkinson P."/>
            <person name="Beeman R.W."/>
            <person name="Beidler J."/>
            <person name="Brown S.J."/>
            <person name="Demuth J.P."/>
            <person name="Drury D.W."/>
            <person name="Du Y.Z."/>
            <person name="Fujiwara H."/>
            <person name="Lorenzen M."/>
            <person name="Maselli V."/>
            <person name="Osanai M."/>
            <person name="Park Y."/>
            <person name="Robertson H.M."/>
            <person name="Tu Z."/>
            <person name="Wang J.J."/>
            <person name="Wang S."/>
            <person name="Richards S."/>
            <person name="Song H."/>
            <person name="Zhang L."/>
            <person name="Sodergren E."/>
            <person name="Werner D."/>
            <person name="Stanke M."/>
            <person name="Morgenstern B."/>
            <person name="Solovyev V."/>
            <person name="Kosarev P."/>
            <person name="Brown G."/>
            <person name="Chen H.C."/>
            <person name="Ermolaeva O."/>
            <person name="Hlavina W."/>
            <person name="Kapustin Y."/>
            <person name="Kiryutin B."/>
            <person name="Kitts P."/>
            <person name="Maglott D."/>
            <person name="Pruitt K."/>
            <person name="Sapojnikov V."/>
            <person name="Souvorov A."/>
            <person name="Mackey A.J."/>
            <person name="Waterhouse R.M."/>
            <person name="Wyder S."/>
            <person name="Zdobnov E.M."/>
            <person name="Zdobnov E.M."/>
            <person name="Wyder S."/>
            <person name="Kriventseva E.V."/>
            <person name="Kadowaki T."/>
            <person name="Bork P."/>
            <person name="Aranda M."/>
            <person name="Bao R."/>
            <person name="Beermann A."/>
            <person name="Berns N."/>
            <person name="Bolognesi R."/>
            <person name="Bonneton F."/>
            <person name="Bopp D."/>
            <person name="Brown S.J."/>
            <person name="Bucher G."/>
            <person name="Butts T."/>
            <person name="Chaumot A."/>
            <person name="Denell R.E."/>
            <person name="Ferrier D.E."/>
            <person name="Friedrich M."/>
            <person name="Gordon C.M."/>
            <person name="Jindra M."/>
            <person name="Klingler M."/>
            <person name="Lan Q."/>
            <person name="Lattorff H.M."/>
            <person name="Laudet V."/>
            <person name="von Levetsow C."/>
            <person name="Liu Z."/>
            <person name="Lutz R."/>
            <person name="Lynch J.A."/>
            <person name="da Fonseca R.N."/>
            <person name="Posnien N."/>
            <person name="Reuter R."/>
            <person name="Roth S."/>
            <person name="Savard J."/>
            <person name="Schinko J.B."/>
            <person name="Schmitt C."/>
            <person name="Schoppmeier M."/>
            <person name="Schroder R."/>
            <person name="Shippy T.D."/>
            <person name="Simonnet F."/>
            <person name="Marques-Souza H."/>
            <person name="Tautz D."/>
            <person name="Tomoyasu Y."/>
            <person name="Trauner J."/>
            <person name="Van der Zee M."/>
            <person name="Vervoort M."/>
            <person name="Wittkopp N."/>
            <person name="Wimmer E.A."/>
            <person name="Yang X."/>
            <person name="Jones A.K."/>
            <person name="Sattelle D.B."/>
            <person name="Ebert P.R."/>
            <person name="Nelson D."/>
            <person name="Scott J.G."/>
            <person name="Beeman R.W."/>
            <person name="Muthukrishnan S."/>
            <person name="Kramer K.J."/>
            <person name="Arakane Y."/>
            <person name="Beeman R.W."/>
            <person name="Zhu Q."/>
            <person name="Hogenkamp D."/>
            <person name="Dixit R."/>
            <person name="Oppert B."/>
            <person name="Jiang H."/>
            <person name="Zou Z."/>
            <person name="Marshall J."/>
            <person name="Elpidina E."/>
            <person name="Vinokurov K."/>
            <person name="Oppert C."/>
            <person name="Zou Z."/>
            <person name="Evans J."/>
            <person name="Lu Z."/>
            <person name="Zhao P."/>
            <person name="Sumathipala N."/>
            <person name="Altincicek B."/>
            <person name="Vilcinskas A."/>
            <person name="Williams M."/>
            <person name="Hultmark D."/>
            <person name="Hetru C."/>
            <person name="Jiang H."/>
            <person name="Grimmelikhuijzen C.J."/>
            <person name="Hauser F."/>
            <person name="Cazzamali G."/>
            <person name="Williamson M."/>
            <person name="Park Y."/>
            <person name="Li B."/>
            <person name="Tanaka Y."/>
            <person name="Predel R."/>
            <person name="Neupert S."/>
            <person name="Schachtner J."/>
            <person name="Verleyen P."/>
            <person name="Raible F."/>
            <person name="Bork P."/>
            <person name="Friedrich M."/>
            <person name="Walden K.K."/>
            <person name="Robertson H.M."/>
            <person name="Angeli S."/>
            <person name="Foret S."/>
            <person name="Bucher G."/>
            <person name="Schuetz S."/>
            <person name="Maleszka R."/>
            <person name="Wimmer E.A."/>
            <person name="Beeman R.W."/>
            <person name="Lorenzen M."/>
            <person name="Tomoyasu Y."/>
            <person name="Miller S.C."/>
            <person name="Grossmann D."/>
            <person name="Bucher G."/>
        </authorList>
    </citation>
    <scope>NUCLEOTIDE SEQUENCE [LARGE SCALE GENOMIC DNA]</scope>
    <source>
        <strain evidence="15 16">Georgia GA2</strain>
    </source>
</reference>
<dbReference type="InParanoid" id="D6WUP6"/>
<dbReference type="EMBL" id="KQ971363">
    <property type="protein sequence ID" value="EFA09148.1"/>
    <property type="molecule type" value="Genomic_DNA"/>
</dbReference>
<dbReference type="PANTHER" id="PTHR24292">
    <property type="entry name" value="CYTOCHROME P450"/>
    <property type="match status" value="1"/>
</dbReference>
<dbReference type="Proteomes" id="UP000007266">
    <property type="component" value="Linkage group 8"/>
</dbReference>
<evidence type="ECO:0000256" key="8">
    <source>
        <dbReference type="ARBA" id="ARBA00022848"/>
    </source>
</evidence>
<evidence type="ECO:0000256" key="6">
    <source>
        <dbReference type="ARBA" id="ARBA00022723"/>
    </source>
</evidence>
<evidence type="ECO:0000256" key="14">
    <source>
        <dbReference type="RuleBase" id="RU000461"/>
    </source>
</evidence>
<organism evidence="15 16">
    <name type="scientific">Tribolium castaneum</name>
    <name type="common">Red flour beetle</name>
    <dbReference type="NCBI Taxonomy" id="7070"/>
    <lineage>
        <taxon>Eukaryota</taxon>
        <taxon>Metazoa</taxon>
        <taxon>Ecdysozoa</taxon>
        <taxon>Arthropoda</taxon>
        <taxon>Hexapoda</taxon>
        <taxon>Insecta</taxon>
        <taxon>Pterygota</taxon>
        <taxon>Neoptera</taxon>
        <taxon>Endopterygota</taxon>
        <taxon>Coleoptera</taxon>
        <taxon>Polyphaga</taxon>
        <taxon>Cucujiformia</taxon>
        <taxon>Tenebrionidae</taxon>
        <taxon>Tenebrionidae incertae sedis</taxon>
        <taxon>Tribolium</taxon>
    </lineage>
</organism>
<dbReference type="GO" id="GO:0020037">
    <property type="term" value="F:heme binding"/>
    <property type="evidence" value="ECO:0007669"/>
    <property type="project" value="InterPro"/>
</dbReference>
<dbReference type="CDD" id="cd11056">
    <property type="entry name" value="CYP6-like"/>
    <property type="match status" value="1"/>
</dbReference>
<evidence type="ECO:0000256" key="11">
    <source>
        <dbReference type="ARBA" id="ARBA00023033"/>
    </source>
</evidence>
<dbReference type="OMA" id="EHFTDHT"/>
<dbReference type="Pfam" id="PF00067">
    <property type="entry name" value="p450"/>
    <property type="match status" value="1"/>
</dbReference>
<dbReference type="HOGENOM" id="CLU_001570_5_2_1"/>
<evidence type="ECO:0000256" key="4">
    <source>
        <dbReference type="ARBA" id="ARBA00010617"/>
    </source>
</evidence>
<evidence type="ECO:0000313" key="15">
    <source>
        <dbReference type="EMBL" id="EFA09148.1"/>
    </source>
</evidence>
<dbReference type="AlphaFoldDB" id="D6WUP6"/>
<evidence type="ECO:0000256" key="5">
    <source>
        <dbReference type="ARBA" id="ARBA00022617"/>
    </source>
</evidence>
<dbReference type="KEGG" id="tca:661282"/>
<evidence type="ECO:0000256" key="1">
    <source>
        <dbReference type="ARBA" id="ARBA00001971"/>
    </source>
</evidence>
<keyword evidence="5 13" id="KW-0349">Heme</keyword>
<feature type="binding site" description="axial binding residue" evidence="13">
    <location>
        <position position="472"/>
    </location>
    <ligand>
        <name>heme</name>
        <dbReference type="ChEBI" id="CHEBI:30413"/>
    </ligand>
    <ligandPart>
        <name>Fe</name>
        <dbReference type="ChEBI" id="CHEBI:18248"/>
    </ligandPart>
</feature>
<evidence type="ECO:0000256" key="9">
    <source>
        <dbReference type="ARBA" id="ARBA00023002"/>
    </source>
</evidence>
<evidence type="ECO:0000256" key="2">
    <source>
        <dbReference type="ARBA" id="ARBA00004174"/>
    </source>
</evidence>
<dbReference type="InterPro" id="IPR001128">
    <property type="entry name" value="Cyt_P450"/>
</dbReference>
<dbReference type="FunFam" id="1.10.630.10:FF:000042">
    <property type="entry name" value="Cytochrome P450"/>
    <property type="match status" value="1"/>
</dbReference>
<keyword evidence="12" id="KW-0472">Membrane</keyword>
<proteinExistence type="inferred from homology"/>
<evidence type="ECO:0000256" key="10">
    <source>
        <dbReference type="ARBA" id="ARBA00023004"/>
    </source>
</evidence>
<keyword evidence="10 13" id="KW-0408">Iron</keyword>
<keyword evidence="9 14" id="KW-0560">Oxidoreductase</keyword>
<dbReference type="InterPro" id="IPR017972">
    <property type="entry name" value="Cyt_P450_CS"/>
</dbReference>
<dbReference type="GO" id="GO:0005789">
    <property type="term" value="C:endoplasmic reticulum membrane"/>
    <property type="evidence" value="ECO:0007669"/>
    <property type="project" value="UniProtKB-SubCell"/>
</dbReference>
<accession>D6WUP6</accession>
<evidence type="ECO:0000256" key="12">
    <source>
        <dbReference type="ARBA" id="ARBA00023136"/>
    </source>
</evidence>
<keyword evidence="8" id="KW-0492">Microsome</keyword>
<evidence type="ECO:0000256" key="13">
    <source>
        <dbReference type="PIRSR" id="PIRSR602401-1"/>
    </source>
</evidence>
<dbReference type="PROSITE" id="PS00086">
    <property type="entry name" value="CYTOCHROME_P450"/>
    <property type="match status" value="1"/>
</dbReference>
<dbReference type="PRINTS" id="PR00385">
    <property type="entry name" value="P450"/>
</dbReference>
<dbReference type="eggNOG" id="KOG0158">
    <property type="taxonomic scope" value="Eukaryota"/>
</dbReference>
<dbReference type="SUPFAM" id="SSF48264">
    <property type="entry name" value="Cytochrome P450"/>
    <property type="match status" value="1"/>
</dbReference>
<dbReference type="GO" id="GO:0016705">
    <property type="term" value="F:oxidoreductase activity, acting on paired donors, with incorporation or reduction of molecular oxygen"/>
    <property type="evidence" value="ECO:0007669"/>
    <property type="project" value="InterPro"/>
</dbReference>
<dbReference type="Gene3D" id="1.10.630.10">
    <property type="entry name" value="Cytochrome P450"/>
    <property type="match status" value="1"/>
</dbReference>
<keyword evidence="6 13" id="KW-0479">Metal-binding</keyword>
<gene>
    <name evidence="15" type="primary">AUGUSTUS-3.0.2_05384</name>
    <name evidence="15" type="ORF">TcasGA2_TC005384</name>
</gene>
<name>D6WUP6_TRICA</name>
<dbReference type="InterPro" id="IPR050476">
    <property type="entry name" value="Insect_CytP450_Detox"/>
</dbReference>
<dbReference type="InterPro" id="IPR002401">
    <property type="entry name" value="Cyt_P450_E_grp-I"/>
</dbReference>
<keyword evidence="7" id="KW-0256">Endoplasmic reticulum</keyword>
<dbReference type="InterPro" id="IPR036396">
    <property type="entry name" value="Cyt_P450_sf"/>
</dbReference>
<protein>
    <submittedName>
        <fullName evidence="15">Cytochrome P450 9AB1</fullName>
    </submittedName>
</protein>
<keyword evidence="11 14" id="KW-0503">Monooxygenase</keyword>
<comment type="subcellular location">
    <subcellularLocation>
        <location evidence="3">Endoplasmic reticulum membrane</location>
        <topology evidence="3">Peripheral membrane protein</topology>
    </subcellularLocation>
    <subcellularLocation>
        <location evidence="2">Microsome membrane</location>
        <topology evidence="2">Peripheral membrane protein</topology>
    </subcellularLocation>
</comment>
<dbReference type="PhylomeDB" id="D6WUP6"/>
<dbReference type="OrthoDB" id="2789670at2759"/>
<dbReference type="PRINTS" id="PR00463">
    <property type="entry name" value="EP450I"/>
</dbReference>
<keyword evidence="16" id="KW-1185">Reference proteome</keyword>